<reference evidence="1" key="1">
    <citation type="submission" date="2021-04" db="EMBL/GenBank/DDBJ databases">
        <title>Draft genome assembly of strain Phenylobacterium sp. 20VBR1 using MiniION and Illumina platforms.</title>
        <authorList>
            <person name="Thomas F.A."/>
            <person name="Krishnan K.P."/>
            <person name="Sinha R.K."/>
        </authorList>
    </citation>
    <scope>NUCLEOTIDE SEQUENCE</scope>
    <source>
        <strain evidence="1">20VBR1</strain>
    </source>
</reference>
<comment type="caution">
    <text evidence="1">The sequence shown here is derived from an EMBL/GenBank/DDBJ whole genome shotgun (WGS) entry which is preliminary data.</text>
</comment>
<gene>
    <name evidence="1" type="ORF">JKL49_00580</name>
</gene>
<dbReference type="EMBL" id="JAGSGD010000001">
    <property type="protein sequence ID" value="MBR7617867.1"/>
    <property type="molecule type" value="Genomic_DNA"/>
</dbReference>
<dbReference type="Proteomes" id="UP000622580">
    <property type="component" value="Unassembled WGS sequence"/>
</dbReference>
<name>A0A941HV82_9CAUL</name>
<dbReference type="RefSeq" id="WP_215337440.1">
    <property type="nucleotide sequence ID" value="NZ_JAGSGD010000001.1"/>
</dbReference>
<evidence type="ECO:0000313" key="1">
    <source>
        <dbReference type="EMBL" id="MBR7617867.1"/>
    </source>
</evidence>
<dbReference type="AlphaFoldDB" id="A0A941HV82"/>
<protein>
    <recommendedName>
        <fullName evidence="3">Vgr related protein</fullName>
    </recommendedName>
</protein>
<sequence length="173" mass="18392">MTRHIGLMSDPASMAPGAFRTLTAGERGLAAEIFGEALDGAGVWIFAIPLWRRAFVPGGRLIVWPAAQALADFSLAPLAVQSVFVHELTHVWQAQSGVNLLAAKLRAGDGPAAYAYDLSETCDFSMLNIEQQAMVVQHAFLAARGGSAPFDGEAYARILGTWPVAGATRPRTL</sequence>
<proteinExistence type="predicted"/>
<keyword evidence="2" id="KW-1185">Reference proteome</keyword>
<organism evidence="1 2">
    <name type="scientific">Phenylobacterium glaciei</name>
    <dbReference type="NCBI Taxonomy" id="2803784"/>
    <lineage>
        <taxon>Bacteria</taxon>
        <taxon>Pseudomonadati</taxon>
        <taxon>Pseudomonadota</taxon>
        <taxon>Alphaproteobacteria</taxon>
        <taxon>Caulobacterales</taxon>
        <taxon>Caulobacteraceae</taxon>
        <taxon>Phenylobacterium</taxon>
    </lineage>
</organism>
<evidence type="ECO:0008006" key="3">
    <source>
        <dbReference type="Google" id="ProtNLM"/>
    </source>
</evidence>
<evidence type="ECO:0000313" key="2">
    <source>
        <dbReference type="Proteomes" id="UP000622580"/>
    </source>
</evidence>
<accession>A0A941HV82</accession>